<comment type="similarity">
    <text evidence="1">Belongs to the peptidase S45 family.</text>
</comment>
<dbReference type="RefSeq" id="WP_367844507.1">
    <property type="nucleotide sequence ID" value="NZ_JBFOHL010000006.1"/>
</dbReference>
<comment type="caution">
    <text evidence="6">The sequence shown here is derived from an EMBL/GenBank/DDBJ whole genome shotgun (WGS) entry which is preliminary data.</text>
</comment>
<dbReference type="SUPFAM" id="SSF56235">
    <property type="entry name" value="N-terminal nucleophile aminohydrolases (Ntn hydrolases)"/>
    <property type="match status" value="1"/>
</dbReference>
<protein>
    <submittedName>
        <fullName evidence="6">Penicillin acylase family protein</fullName>
    </submittedName>
</protein>
<evidence type="ECO:0000313" key="6">
    <source>
        <dbReference type="EMBL" id="MEW9624201.1"/>
    </source>
</evidence>
<keyword evidence="5" id="KW-0812">Transmembrane</keyword>
<evidence type="ECO:0000256" key="4">
    <source>
        <dbReference type="ARBA" id="ARBA00038735"/>
    </source>
</evidence>
<dbReference type="PANTHER" id="PTHR34218:SF4">
    <property type="entry name" value="ACYL-HOMOSERINE LACTONE ACYLASE QUIP"/>
    <property type="match status" value="1"/>
</dbReference>
<keyword evidence="5" id="KW-0472">Membrane</keyword>
<evidence type="ECO:0000256" key="3">
    <source>
        <dbReference type="ARBA" id="ARBA00023145"/>
    </source>
</evidence>
<dbReference type="PANTHER" id="PTHR34218">
    <property type="entry name" value="PEPTIDASE S45 PENICILLIN AMIDASE"/>
    <property type="match status" value="1"/>
</dbReference>
<reference evidence="6 7" key="1">
    <citation type="submission" date="2024-06" db="EMBL/GenBank/DDBJ databases">
        <authorList>
            <person name="Woo H."/>
        </authorList>
    </citation>
    <scope>NUCLEOTIDE SEQUENCE [LARGE SCALE GENOMIC DNA]</scope>
    <source>
        <strain evidence="6 7">S2-g</strain>
    </source>
</reference>
<dbReference type="InterPro" id="IPR029055">
    <property type="entry name" value="Ntn_hydrolases_N"/>
</dbReference>
<sequence length="802" mass="87177">MKARRPRWWQGLLAVVAILLLAGFGAGWYLLAGSRARLDGQVRTRGVVAPVTIQRDALGTVTLAGKNRGDLDYALGYVHAQERYFEMDLARRDAAGELAELIGPAALPADLDHRRHRLRAVAAAAYARLPPAQQQELGRYRDGVNAGLAALRVRPWAYLLLHTKPQPWRAEDTLLVIAAMYLDLNHDGRNTRELRIAEMRAALPGPLVDFLLAPDPTWEAPLAGPLSPQPVPPDAGVFDLRRLPAAKPVADLAAALAPGHDDRRPGSNSFAVAGKLTGTSAAMLANDMHLALRVPDIWFRTRLRYPDPGAPGGERDVTGVSLPGTPAVVVGSNGQIAWGFTNSYGDWMDWVRVIRDPHDPSRYKVPGGWATLQTRDEVIRVKGAAPHVLKVTDTRWGPILAQDTDGTPLALAWIAQEPRSYNLALIRLERTASAAAALDLAPTFGMPPQNLLVADGAGHVGWTIAGNGVPLRGDADALLPADWSRPGSGWTGWAAPTQYPRVLDPADGRLWTANNRVVGGDALALLGHGGHDLGARAQQIRDDLFAHADFTPGNLLDIQLDDRAVFLGRWQRLLQDTLAGTRDPALRQLRELTASWRNRADPDSVDYRLVRAFRNAVHDAVLAPFATRVKAKYPDFAWPGLGDPEAAVWMLVQRQPMNLLDPRYPDWHALLLAAARRVTDTLGRQPGGLAARRWGEINHAGIGHPLSRALPGFVAHFLDMPDDELPGDDDMPRVARPGFGASERFDVSPGHEAQGVLEMPGGQSDNPLSPYYGAGHEDWVHGRPTPLLPGPARHTLVLEPVP</sequence>
<organism evidence="6 7">
    <name type="scientific">Rhodanobacter geophilus</name>
    <dbReference type="NCBI Taxonomy" id="3162488"/>
    <lineage>
        <taxon>Bacteria</taxon>
        <taxon>Pseudomonadati</taxon>
        <taxon>Pseudomonadota</taxon>
        <taxon>Gammaproteobacteria</taxon>
        <taxon>Lysobacterales</taxon>
        <taxon>Rhodanobacteraceae</taxon>
        <taxon>Rhodanobacter</taxon>
    </lineage>
</organism>
<dbReference type="PIRSF" id="PIRSF001227">
    <property type="entry name" value="Pen_acylase"/>
    <property type="match status" value="1"/>
</dbReference>
<accession>A0ABV3QPE5</accession>
<dbReference type="Gene3D" id="1.10.1400.10">
    <property type="match status" value="1"/>
</dbReference>
<keyword evidence="3" id="KW-0865">Zymogen</keyword>
<dbReference type="CDD" id="cd03747">
    <property type="entry name" value="Ntn_PGA_like"/>
    <property type="match status" value="1"/>
</dbReference>
<dbReference type="InterPro" id="IPR002692">
    <property type="entry name" value="S45"/>
</dbReference>
<dbReference type="InterPro" id="IPR043146">
    <property type="entry name" value="Penicillin_amidase_N_B-knob"/>
</dbReference>
<keyword evidence="5" id="KW-1133">Transmembrane helix</keyword>
<evidence type="ECO:0000256" key="2">
    <source>
        <dbReference type="ARBA" id="ARBA00022801"/>
    </source>
</evidence>
<evidence type="ECO:0000256" key="1">
    <source>
        <dbReference type="ARBA" id="ARBA00006586"/>
    </source>
</evidence>
<dbReference type="Gene3D" id="1.10.439.10">
    <property type="entry name" value="Penicillin Amidohydrolase, domain 1"/>
    <property type="match status" value="1"/>
</dbReference>
<keyword evidence="7" id="KW-1185">Reference proteome</keyword>
<dbReference type="InterPro" id="IPR043147">
    <property type="entry name" value="Penicillin_amidase_A-knob"/>
</dbReference>
<dbReference type="EMBL" id="JBFOHL010000006">
    <property type="protein sequence ID" value="MEW9624201.1"/>
    <property type="molecule type" value="Genomic_DNA"/>
</dbReference>
<gene>
    <name evidence="6" type="ORF">ABQJ56_08160</name>
</gene>
<keyword evidence="2" id="KW-0378">Hydrolase</keyword>
<name>A0ABV3QPE5_9GAMM</name>
<dbReference type="Gene3D" id="3.60.20.10">
    <property type="entry name" value="Glutamine Phosphoribosylpyrophosphate, subunit 1, domain 1"/>
    <property type="match status" value="1"/>
</dbReference>
<dbReference type="InterPro" id="IPR014395">
    <property type="entry name" value="Pen/GL7ACA/AHL_acylase"/>
</dbReference>
<dbReference type="Gene3D" id="2.30.120.10">
    <property type="match status" value="1"/>
</dbReference>
<dbReference type="Proteomes" id="UP001556170">
    <property type="component" value="Unassembled WGS sequence"/>
</dbReference>
<evidence type="ECO:0000256" key="5">
    <source>
        <dbReference type="SAM" id="Phobius"/>
    </source>
</evidence>
<feature type="transmembrane region" description="Helical" evidence="5">
    <location>
        <begin position="12"/>
        <end position="31"/>
    </location>
</feature>
<dbReference type="InterPro" id="IPR023343">
    <property type="entry name" value="Penicillin_amidase_dom1"/>
</dbReference>
<comment type="subunit">
    <text evidence="4">Heterodimer of an alpha subunit and a beta subunit processed from the same precursor.</text>
</comment>
<proteinExistence type="inferred from homology"/>
<evidence type="ECO:0000313" key="7">
    <source>
        <dbReference type="Proteomes" id="UP001556170"/>
    </source>
</evidence>
<dbReference type="Pfam" id="PF01804">
    <property type="entry name" value="Penicil_amidase"/>
    <property type="match status" value="1"/>
</dbReference>